<comment type="function">
    <text evidence="2">Hydrolysis of the deoxyribose N-glycosidic bond to excise 3-methyladenine, and 7-methylguanine from the damaged DNA polymer formed by alkylation lesions.</text>
</comment>
<dbReference type="STRING" id="610380.E2BRY5"/>
<dbReference type="PANTHER" id="PTHR10429:SF0">
    <property type="entry name" value="DNA-3-METHYLADENINE GLYCOSYLASE"/>
    <property type="match status" value="1"/>
</dbReference>
<evidence type="ECO:0000256" key="1">
    <source>
        <dbReference type="ARBA" id="ARBA00000086"/>
    </source>
</evidence>
<dbReference type="OrthoDB" id="6353017at2759"/>
<dbReference type="InterPro" id="IPR011034">
    <property type="entry name" value="Formyl_transferase-like_C_sf"/>
</dbReference>
<proteinExistence type="inferred from homology"/>
<evidence type="ECO:0000313" key="14">
    <source>
        <dbReference type="EMBL" id="EFN81544.1"/>
    </source>
</evidence>
<comment type="catalytic activity">
    <reaction evidence="1">
        <text>Hydrolysis of alkylated DNA, releasing 3-methyladenine, 3-methylguanine, 7-methylguanine and 7-methyladenine.</text>
        <dbReference type="EC" id="3.2.2.21"/>
    </reaction>
</comment>
<dbReference type="Pfam" id="PF02245">
    <property type="entry name" value="Pur_DNA_glyco"/>
    <property type="match status" value="1"/>
</dbReference>
<evidence type="ECO:0000256" key="9">
    <source>
        <dbReference type="ARBA" id="ARBA00066187"/>
    </source>
</evidence>
<evidence type="ECO:0000256" key="2">
    <source>
        <dbReference type="ARBA" id="ARBA00002421"/>
    </source>
</evidence>
<evidence type="ECO:0000256" key="12">
    <source>
        <dbReference type="ARBA" id="ARBA00078171"/>
    </source>
</evidence>
<evidence type="ECO:0000256" key="6">
    <source>
        <dbReference type="ARBA" id="ARBA00022801"/>
    </source>
</evidence>
<dbReference type="Proteomes" id="UP000008237">
    <property type="component" value="Unassembled WGS sequence"/>
</dbReference>
<keyword evidence="5" id="KW-0227">DNA damage</keyword>
<keyword evidence="7" id="KW-0234">DNA repair</keyword>
<evidence type="ECO:0000256" key="4">
    <source>
        <dbReference type="ARBA" id="ARBA00012000"/>
    </source>
</evidence>
<dbReference type="NCBIfam" id="TIGR00567">
    <property type="entry name" value="3mg"/>
    <property type="match status" value="1"/>
</dbReference>
<comment type="similarity">
    <text evidence="3">Belongs to the DNA glycosylase MPG family.</text>
</comment>
<sequence length="235" mass="26728">MKEELKQLEDPPITPWEKELSAGRLRYEFFDIPCEELAQQLLGKVLVRYLKNGTILKGRIVETEGYLGAIDKASKTYQNKVTPCNIPMYMPPGTIYVYMTYGMYHCFNISSQGVGCAVLVRAVDPLIGIGHMADQRKLSETRKASLKPHELCNGPSKLCMAYQLDRQHNKYSVCTWKSLWIEDDGALSDFRIIRSARIGIDNSGPEWASKPLRYYVYGNKSVSKRDTKAEMEIVS</sequence>
<accession>E2BRY5</accession>
<comment type="subunit">
    <text evidence="9">Binds MBD1. Binds SSBP1.</text>
</comment>
<evidence type="ECO:0000256" key="11">
    <source>
        <dbReference type="ARBA" id="ARBA00076879"/>
    </source>
</evidence>
<dbReference type="AlphaFoldDB" id="E2BRY5"/>
<dbReference type="GO" id="GO:0006284">
    <property type="term" value="P:base-excision repair"/>
    <property type="evidence" value="ECO:0007669"/>
    <property type="project" value="InterPro"/>
</dbReference>
<dbReference type="HAMAP" id="MF_00527">
    <property type="entry name" value="3MGH"/>
    <property type="match status" value="1"/>
</dbReference>
<dbReference type="EC" id="3.2.2.21" evidence="4"/>
<evidence type="ECO:0000256" key="8">
    <source>
        <dbReference type="ARBA" id="ARBA00033426"/>
    </source>
</evidence>
<dbReference type="PANTHER" id="PTHR10429">
    <property type="entry name" value="DNA-3-METHYLADENINE GLYCOSYLASE"/>
    <property type="match status" value="1"/>
</dbReference>
<dbReference type="OMA" id="VEAYHHT"/>
<name>E2BRY5_HARSA</name>
<dbReference type="InParanoid" id="E2BRY5"/>
<dbReference type="InterPro" id="IPR003180">
    <property type="entry name" value="MPG"/>
</dbReference>
<dbReference type="InterPro" id="IPR036995">
    <property type="entry name" value="MPG_sf"/>
</dbReference>
<dbReference type="SUPFAM" id="SSF50486">
    <property type="entry name" value="FMT C-terminal domain-like"/>
    <property type="match status" value="1"/>
</dbReference>
<dbReference type="FunFam" id="3.10.300.10:FF:000001">
    <property type="entry name" value="Putative 3-methyladenine DNA glycosylase"/>
    <property type="match status" value="1"/>
</dbReference>
<evidence type="ECO:0000256" key="3">
    <source>
        <dbReference type="ARBA" id="ARBA00009232"/>
    </source>
</evidence>
<gene>
    <name evidence="14" type="ORF">EAI_04839</name>
</gene>
<dbReference type="GO" id="GO:0003905">
    <property type="term" value="F:alkylbase DNA N-glycosylase activity"/>
    <property type="evidence" value="ECO:0007669"/>
    <property type="project" value="UniProtKB-EC"/>
</dbReference>
<evidence type="ECO:0000256" key="10">
    <source>
        <dbReference type="ARBA" id="ARBA00068926"/>
    </source>
</evidence>
<keyword evidence="15" id="KW-1185">Reference proteome</keyword>
<evidence type="ECO:0000256" key="5">
    <source>
        <dbReference type="ARBA" id="ARBA00022763"/>
    </source>
</evidence>
<dbReference type="GO" id="GO:0003677">
    <property type="term" value="F:DNA binding"/>
    <property type="evidence" value="ECO:0007669"/>
    <property type="project" value="InterPro"/>
</dbReference>
<protein>
    <recommendedName>
        <fullName evidence="10">DNA-3-methyladenine glycosylase</fullName>
        <ecNumber evidence="4">3.2.2.21</ecNumber>
    </recommendedName>
    <alternativeName>
        <fullName evidence="11">3-alkyladenine DNA glycosylase</fullName>
    </alternativeName>
    <alternativeName>
        <fullName evidence="8">3-methyladenine DNA glycosidase</fullName>
    </alternativeName>
    <alternativeName>
        <fullName evidence="13">ADPG</fullName>
    </alternativeName>
    <alternativeName>
        <fullName evidence="12">N-methylpurine-DNA glycosylase</fullName>
    </alternativeName>
</protein>
<reference evidence="14 15" key="1">
    <citation type="journal article" date="2010" name="Science">
        <title>Genomic comparison of the ants Camponotus floridanus and Harpegnathos saltator.</title>
        <authorList>
            <person name="Bonasio R."/>
            <person name="Zhang G."/>
            <person name="Ye C."/>
            <person name="Mutti N.S."/>
            <person name="Fang X."/>
            <person name="Qin N."/>
            <person name="Donahue G."/>
            <person name="Yang P."/>
            <person name="Li Q."/>
            <person name="Li C."/>
            <person name="Zhang P."/>
            <person name="Huang Z."/>
            <person name="Berger S.L."/>
            <person name="Reinberg D."/>
            <person name="Wang J."/>
            <person name="Liebig J."/>
        </authorList>
    </citation>
    <scope>NUCLEOTIDE SEQUENCE [LARGE SCALE GENOMIC DNA]</scope>
    <source>
        <strain evidence="14 15">R22 G/1</strain>
    </source>
</reference>
<keyword evidence="6" id="KW-0378">Hydrolase</keyword>
<organism evidence="15">
    <name type="scientific">Harpegnathos saltator</name>
    <name type="common">Jerdon's jumping ant</name>
    <dbReference type="NCBI Taxonomy" id="610380"/>
    <lineage>
        <taxon>Eukaryota</taxon>
        <taxon>Metazoa</taxon>
        <taxon>Ecdysozoa</taxon>
        <taxon>Arthropoda</taxon>
        <taxon>Hexapoda</taxon>
        <taxon>Insecta</taxon>
        <taxon>Pterygota</taxon>
        <taxon>Neoptera</taxon>
        <taxon>Endopterygota</taxon>
        <taxon>Hymenoptera</taxon>
        <taxon>Apocrita</taxon>
        <taxon>Aculeata</taxon>
        <taxon>Formicoidea</taxon>
        <taxon>Formicidae</taxon>
        <taxon>Ponerinae</taxon>
        <taxon>Ponerini</taxon>
        <taxon>Harpegnathos</taxon>
    </lineage>
</organism>
<dbReference type="Gene3D" id="3.10.300.10">
    <property type="entry name" value="Methylpurine-DNA glycosylase (MPG)"/>
    <property type="match status" value="1"/>
</dbReference>
<evidence type="ECO:0000256" key="13">
    <source>
        <dbReference type="ARBA" id="ARBA00082988"/>
    </source>
</evidence>
<dbReference type="EMBL" id="GL450100">
    <property type="protein sequence ID" value="EFN81544.1"/>
    <property type="molecule type" value="Genomic_DNA"/>
</dbReference>
<dbReference type="CDD" id="cd00540">
    <property type="entry name" value="AAG"/>
    <property type="match status" value="1"/>
</dbReference>
<evidence type="ECO:0000313" key="15">
    <source>
        <dbReference type="Proteomes" id="UP000008237"/>
    </source>
</evidence>
<evidence type="ECO:0000256" key="7">
    <source>
        <dbReference type="ARBA" id="ARBA00023204"/>
    </source>
</evidence>